<evidence type="ECO:0000259" key="2">
    <source>
        <dbReference type="Pfam" id="PF07734"/>
    </source>
</evidence>
<dbReference type="PANTHER" id="PTHR35546:SF134">
    <property type="entry name" value="F-BOX ASSOCIATED DOMAIN-CONTAINING PROTEIN"/>
    <property type="match status" value="1"/>
</dbReference>
<evidence type="ECO:0000313" key="4">
    <source>
        <dbReference type="Proteomes" id="UP000030748"/>
    </source>
</evidence>
<accession>A0A022PUW0</accession>
<dbReference type="InterPro" id="IPR001810">
    <property type="entry name" value="F-box_dom"/>
</dbReference>
<dbReference type="eggNOG" id="ENOG502QQSC">
    <property type="taxonomic scope" value="Eukaryota"/>
</dbReference>
<dbReference type="AlphaFoldDB" id="A0A022PUW0"/>
<dbReference type="InterPro" id="IPR006527">
    <property type="entry name" value="F-box-assoc_dom_typ1"/>
</dbReference>
<protein>
    <submittedName>
        <fullName evidence="3">Uncharacterized protein</fullName>
    </submittedName>
</protein>
<dbReference type="NCBIfam" id="TIGR01640">
    <property type="entry name" value="F_box_assoc_1"/>
    <property type="match status" value="1"/>
</dbReference>
<evidence type="ECO:0000259" key="1">
    <source>
        <dbReference type="Pfam" id="PF00646"/>
    </source>
</evidence>
<dbReference type="InterPro" id="IPR017451">
    <property type="entry name" value="F-box-assoc_interact_dom"/>
</dbReference>
<evidence type="ECO:0000313" key="3">
    <source>
        <dbReference type="EMBL" id="EYU20187.1"/>
    </source>
</evidence>
<dbReference type="InterPro" id="IPR036047">
    <property type="entry name" value="F-box-like_dom_sf"/>
</dbReference>
<dbReference type="Pfam" id="PF00646">
    <property type="entry name" value="F-box"/>
    <property type="match status" value="1"/>
</dbReference>
<organism evidence="3 4">
    <name type="scientific">Erythranthe guttata</name>
    <name type="common">Yellow monkey flower</name>
    <name type="synonym">Mimulus guttatus</name>
    <dbReference type="NCBI Taxonomy" id="4155"/>
    <lineage>
        <taxon>Eukaryota</taxon>
        <taxon>Viridiplantae</taxon>
        <taxon>Streptophyta</taxon>
        <taxon>Embryophyta</taxon>
        <taxon>Tracheophyta</taxon>
        <taxon>Spermatophyta</taxon>
        <taxon>Magnoliopsida</taxon>
        <taxon>eudicotyledons</taxon>
        <taxon>Gunneridae</taxon>
        <taxon>Pentapetalae</taxon>
        <taxon>asterids</taxon>
        <taxon>lamiids</taxon>
        <taxon>Lamiales</taxon>
        <taxon>Phrymaceae</taxon>
        <taxon>Erythranthe</taxon>
    </lineage>
</organism>
<feature type="domain" description="F-box associated beta-propeller type 1" evidence="2">
    <location>
        <begin position="102"/>
        <end position="227"/>
    </location>
</feature>
<dbReference type="SUPFAM" id="SSF81383">
    <property type="entry name" value="F-box domain"/>
    <property type="match status" value="1"/>
</dbReference>
<sequence>MESEHPTPAEIVASIYHLLTRILLLLPIKSLTRFKSVSKEWLSLISDPEFCHLRNPNPNPAIGLFFPSDEPHRWLSLPFHANRSIPPPFRSSEFTGDSLGFRIIQSCNGLLLCISSPRYHKNPKYCVYNPTTNCFSELPKPNERIVFLNAVCWMSLAFDPAMSRHYNVVCLSILSVGVNSGNKVFQIRVYSSETGSWQLCGEQFEATVNFDNGVYWNRAVHWLGSGKVDSFYFNIDTQVLDKMPKRPGRQGWNNRTDYYFGESCGHLHLTEMTGPSIGFNVYEMRRDYSEWFVVHKVNLSSIVYSNPEMVVGRAHEFGLCNLVFSVLAIIRGEREEDSFLVIQLPGKAIRYNLVSKTCENLPVVEDTDMIERCLMYPGIHQGFQYIESLSCV</sequence>
<gene>
    <name evidence="3" type="ORF">MIMGU_mgv1a007894mg</name>
</gene>
<dbReference type="PhylomeDB" id="A0A022PUW0"/>
<dbReference type="STRING" id="4155.A0A022PUW0"/>
<dbReference type="EMBL" id="KI632289">
    <property type="protein sequence ID" value="EYU20187.1"/>
    <property type="molecule type" value="Genomic_DNA"/>
</dbReference>
<dbReference type="Pfam" id="PF07734">
    <property type="entry name" value="FBA_1"/>
    <property type="match status" value="1"/>
</dbReference>
<name>A0A022PUW0_ERYGU</name>
<keyword evidence="4" id="KW-1185">Reference proteome</keyword>
<dbReference type="PANTHER" id="PTHR35546">
    <property type="entry name" value="F-BOX PROTEIN INTERACTION DOMAIN PROTEIN-RELATED"/>
    <property type="match status" value="1"/>
</dbReference>
<dbReference type="Proteomes" id="UP000030748">
    <property type="component" value="Unassembled WGS sequence"/>
</dbReference>
<feature type="domain" description="F-box" evidence="1">
    <location>
        <begin position="17"/>
        <end position="52"/>
    </location>
</feature>
<dbReference type="InterPro" id="IPR055290">
    <property type="entry name" value="At3g26010-like"/>
</dbReference>
<proteinExistence type="predicted"/>
<reference evidence="3 4" key="1">
    <citation type="journal article" date="2013" name="Proc. Natl. Acad. Sci. U.S.A.">
        <title>Fine-scale variation in meiotic recombination in Mimulus inferred from population shotgun sequencing.</title>
        <authorList>
            <person name="Hellsten U."/>
            <person name="Wright K.M."/>
            <person name="Jenkins J."/>
            <person name="Shu S."/>
            <person name="Yuan Y."/>
            <person name="Wessler S.R."/>
            <person name="Schmutz J."/>
            <person name="Willis J.H."/>
            <person name="Rokhsar D.S."/>
        </authorList>
    </citation>
    <scope>NUCLEOTIDE SEQUENCE [LARGE SCALE GENOMIC DNA]</scope>
    <source>
        <strain evidence="4">cv. DUN x IM62</strain>
    </source>
</reference>